<evidence type="ECO:0000313" key="3">
    <source>
        <dbReference type="Proteomes" id="UP000019184"/>
    </source>
</evidence>
<evidence type="ECO:0000313" key="2">
    <source>
        <dbReference type="EMBL" id="CDH44502.1"/>
    </source>
</evidence>
<feature type="domain" description="AB hydrolase-1" evidence="1">
    <location>
        <begin position="19"/>
        <end position="254"/>
    </location>
</feature>
<comment type="caution">
    <text evidence="2">The sequence shown here is derived from an EMBL/GenBank/DDBJ whole genome shotgun (WGS) entry which is preliminary data.</text>
</comment>
<sequence>MKLDMISRYPDTAPQSTPLLFVHGSFSDARIWDDNFLPYFAQHGYEAHAFSLRGHGLSEGHERLHTWRLADYVADLEKAAATLSNPPVLIGHSMGGMVIQKYLETHPNAAGLVLMASVPPQGLLPTTLHMAMRHPFLFQQMALFSLLGPSFGTPEMMQRLLFSRDLPESRLRKYFSYVQAESQAVSLDMMGLNPLRLKPESLRMPILALGARNDVFVSPALVEETARWYQADVRIFPDMAHAMMLEMSWRNVADHLLNWLDRAVTIQPTAVAA</sequence>
<evidence type="ECO:0000259" key="1">
    <source>
        <dbReference type="Pfam" id="PF12697"/>
    </source>
</evidence>
<dbReference type="AlphaFoldDB" id="A0A7U7J2T5"/>
<proteinExistence type="predicted"/>
<accession>A0A7U7J2T5</accession>
<gene>
    <name evidence="2" type="ORF">BN874_170025</name>
</gene>
<dbReference type="Gene3D" id="3.40.50.1820">
    <property type="entry name" value="alpha/beta hydrolase"/>
    <property type="match status" value="1"/>
</dbReference>
<dbReference type="OrthoDB" id="9806902at2"/>
<protein>
    <recommendedName>
        <fullName evidence="1">AB hydrolase-1 domain-containing protein</fullName>
    </recommendedName>
</protein>
<reference evidence="2 3" key="1">
    <citation type="journal article" date="2014" name="ISME J.">
        <title>Candidatus Competibacter-lineage genomes retrieved from metagenomes reveal functional metabolic diversity.</title>
        <authorList>
            <person name="McIlroy S.J."/>
            <person name="Albertsen M."/>
            <person name="Andresen E.K."/>
            <person name="Saunders A.M."/>
            <person name="Kristiansen R."/>
            <person name="Stokholm-Bjerregaard M."/>
            <person name="Nielsen K.L."/>
            <person name="Nielsen P.H."/>
        </authorList>
    </citation>
    <scope>NUCLEOTIDE SEQUENCE [LARGE SCALE GENOMIC DNA]</scope>
    <source>
        <strain evidence="2 3">Run_B_J11</strain>
    </source>
</reference>
<dbReference type="InterPro" id="IPR029058">
    <property type="entry name" value="AB_hydrolase_fold"/>
</dbReference>
<dbReference type="InterPro" id="IPR050228">
    <property type="entry name" value="Carboxylesterase_BioH"/>
</dbReference>
<dbReference type="Proteomes" id="UP000019184">
    <property type="component" value="Unassembled WGS sequence"/>
</dbReference>
<name>A0A7U7J2T5_9GAMM</name>
<dbReference type="RefSeq" id="WP_034431662.1">
    <property type="nucleotide sequence ID" value="NZ_CBTK010000079.1"/>
</dbReference>
<dbReference type="Pfam" id="PF12697">
    <property type="entry name" value="Abhydrolase_6"/>
    <property type="match status" value="1"/>
</dbReference>
<dbReference type="InterPro" id="IPR000073">
    <property type="entry name" value="AB_hydrolase_1"/>
</dbReference>
<dbReference type="SUPFAM" id="SSF53474">
    <property type="entry name" value="alpha/beta-Hydrolases"/>
    <property type="match status" value="1"/>
</dbReference>
<dbReference type="EMBL" id="CBTK010000079">
    <property type="protein sequence ID" value="CDH44502.1"/>
    <property type="molecule type" value="Genomic_DNA"/>
</dbReference>
<dbReference type="PANTHER" id="PTHR43194">
    <property type="entry name" value="HYDROLASE ALPHA/BETA FOLD FAMILY"/>
    <property type="match status" value="1"/>
</dbReference>
<keyword evidence="3" id="KW-1185">Reference proteome</keyword>
<dbReference type="PANTHER" id="PTHR43194:SF2">
    <property type="entry name" value="PEROXISOMAL MEMBRANE PROTEIN LPX1"/>
    <property type="match status" value="1"/>
</dbReference>
<organism evidence="2 3">
    <name type="scientific">Candidatus Contendobacter odensis Run_B_J11</name>
    <dbReference type="NCBI Taxonomy" id="1400861"/>
    <lineage>
        <taxon>Bacteria</taxon>
        <taxon>Pseudomonadati</taxon>
        <taxon>Pseudomonadota</taxon>
        <taxon>Gammaproteobacteria</taxon>
        <taxon>Candidatus Competibacteraceae</taxon>
        <taxon>Candidatus Contendibacter</taxon>
    </lineage>
</organism>